<dbReference type="AlphaFoldDB" id="A0A6J7IQR6"/>
<evidence type="ECO:0000313" key="1">
    <source>
        <dbReference type="EMBL" id="CAB4932537.1"/>
    </source>
</evidence>
<reference evidence="1" key="1">
    <citation type="submission" date="2020-05" db="EMBL/GenBank/DDBJ databases">
        <authorList>
            <person name="Chiriac C."/>
            <person name="Salcher M."/>
            <person name="Ghai R."/>
            <person name="Kavagutti S V."/>
        </authorList>
    </citation>
    <scope>NUCLEOTIDE SEQUENCE</scope>
</reference>
<protein>
    <submittedName>
        <fullName evidence="1">Unannotated protein</fullName>
    </submittedName>
</protein>
<proteinExistence type="predicted"/>
<accession>A0A6J7IQR6</accession>
<sequence length="285" mass="30340">MPFIGPSAAALTAALISSTVVSFAVRIVRSTTEPVGTGARTAKPESLPFSSGSTRPTALAAPVDAGMRFVAAARARRRSLCGASSRRWSPVYAWIVVIRPCSMPTASLIALANGARQFVVQDALEMTWCFSLSYWSSLTPSTSVMSSFFAGAEMMTLETSPVMWALAFSASVKKPVDSMTTCAPTDAQSMLPGSRSAKILISAPSTIMPSSVASTVPWYGPRSESYLTRWASVLGSVRSLTATNSMSAPEAFAARKTLRPMRPKPLMPTRTVMKPSFWSSRGCDA</sequence>
<organism evidence="1">
    <name type="scientific">freshwater metagenome</name>
    <dbReference type="NCBI Taxonomy" id="449393"/>
    <lineage>
        <taxon>unclassified sequences</taxon>
        <taxon>metagenomes</taxon>
        <taxon>ecological metagenomes</taxon>
    </lineage>
</organism>
<dbReference type="EMBL" id="CAFBMK010000174">
    <property type="protein sequence ID" value="CAB4932537.1"/>
    <property type="molecule type" value="Genomic_DNA"/>
</dbReference>
<name>A0A6J7IQR6_9ZZZZ</name>
<gene>
    <name evidence="1" type="ORF">UFOPK3564_02456</name>
</gene>